<proteinExistence type="predicted"/>
<dbReference type="RefSeq" id="WP_234859676.1">
    <property type="nucleotide sequence ID" value="NZ_JAKEVZ010000001.1"/>
</dbReference>
<dbReference type="EMBL" id="JAKEVZ010000001">
    <property type="protein sequence ID" value="MCF1749470.1"/>
    <property type="molecule type" value="Genomic_DNA"/>
</dbReference>
<evidence type="ECO:0000313" key="1">
    <source>
        <dbReference type="EMBL" id="MCF1749470.1"/>
    </source>
</evidence>
<dbReference type="Proteomes" id="UP001201449">
    <property type="component" value="Unassembled WGS sequence"/>
</dbReference>
<gene>
    <name evidence="1" type="ORF">L0U89_00190</name>
</gene>
<protein>
    <submittedName>
        <fullName evidence="1">Uncharacterized protein</fullName>
    </submittedName>
</protein>
<keyword evidence="2" id="KW-1185">Reference proteome</keyword>
<accession>A0ABS9BN28</accession>
<reference evidence="1 2" key="1">
    <citation type="submission" date="2022-01" db="EMBL/GenBank/DDBJ databases">
        <title>Mariniradius saccharolyticus sp. nov., isolated from sediment of a river.</title>
        <authorList>
            <person name="Liu H."/>
        </authorList>
    </citation>
    <scope>NUCLEOTIDE SEQUENCE [LARGE SCALE GENOMIC DNA]</scope>
    <source>
        <strain evidence="1 2">RY-2</strain>
    </source>
</reference>
<evidence type="ECO:0000313" key="2">
    <source>
        <dbReference type="Proteomes" id="UP001201449"/>
    </source>
</evidence>
<sequence>MKPTALNHKKDDATSKMGFAFSARMKWMIAIVISISAFFSCQQDDDLKPIPSSINHKVLEEPFPVMNLNAYLLDLNEDGIQDFSINVMSVGFDRGVRNYFQIQSNRDARVMLSEEEITPLSSGTAIGPETASEVSKWSIFTGALMVRIVTENQPDQWSGPWAPDKDFYAGVSIRVDGEYHYGWVKLLADRESHAVFVQEYAFNAKPNQAIKAGQRQ</sequence>
<name>A0ABS9BN28_9BACT</name>
<comment type="caution">
    <text evidence="1">The sequence shown here is derived from an EMBL/GenBank/DDBJ whole genome shotgun (WGS) entry which is preliminary data.</text>
</comment>
<organism evidence="1 2">
    <name type="scientific">Mariniradius sediminis</name>
    <dbReference type="NCBI Taxonomy" id="2909237"/>
    <lineage>
        <taxon>Bacteria</taxon>
        <taxon>Pseudomonadati</taxon>
        <taxon>Bacteroidota</taxon>
        <taxon>Cytophagia</taxon>
        <taxon>Cytophagales</taxon>
        <taxon>Cyclobacteriaceae</taxon>
        <taxon>Mariniradius</taxon>
    </lineage>
</organism>